<proteinExistence type="predicted"/>
<protein>
    <submittedName>
        <fullName evidence="1">Uncharacterized protein</fullName>
    </submittedName>
</protein>
<dbReference type="EMBL" id="BACD03000032">
    <property type="protein sequence ID" value="GAO50389.1"/>
    <property type="molecule type" value="Genomic_DNA"/>
</dbReference>
<evidence type="ECO:0000313" key="2">
    <source>
        <dbReference type="Proteomes" id="UP000033140"/>
    </source>
</evidence>
<sequence length="75" mass="9054">MAMAIATVILYVRRTRRFHYYKRIRTFNKEPLFPPSSTSNQLTFFDKQPLLFCIAPTFFTQRQYDNSHDCYQHGQ</sequence>
<dbReference type="AlphaFoldDB" id="A0A0E9NKM9"/>
<reference evidence="1 2" key="3">
    <citation type="journal article" date="2015" name="Genome Announc.">
        <title>Draft Genome Sequence of the Archiascomycetous Yeast Saitoella complicata.</title>
        <authorList>
            <person name="Yamauchi K."/>
            <person name="Kondo S."/>
            <person name="Hamamoto M."/>
            <person name="Takahashi Y."/>
            <person name="Ogura Y."/>
            <person name="Hayashi T."/>
            <person name="Nishida H."/>
        </authorList>
    </citation>
    <scope>NUCLEOTIDE SEQUENCE [LARGE SCALE GENOMIC DNA]</scope>
    <source>
        <strain evidence="1 2">NRRL Y-17804</strain>
    </source>
</reference>
<reference evidence="1 2" key="1">
    <citation type="journal article" date="2011" name="J. Gen. Appl. Microbiol.">
        <title>Draft genome sequencing of the enigmatic yeast Saitoella complicata.</title>
        <authorList>
            <person name="Nishida H."/>
            <person name="Hamamoto M."/>
            <person name="Sugiyama J."/>
        </authorList>
    </citation>
    <scope>NUCLEOTIDE SEQUENCE [LARGE SCALE GENOMIC DNA]</scope>
    <source>
        <strain evidence="1 2">NRRL Y-17804</strain>
    </source>
</reference>
<gene>
    <name evidence="1" type="ORF">G7K_4515-t1</name>
</gene>
<evidence type="ECO:0000313" key="1">
    <source>
        <dbReference type="EMBL" id="GAO50389.1"/>
    </source>
</evidence>
<comment type="caution">
    <text evidence="1">The sequence shown here is derived from an EMBL/GenBank/DDBJ whole genome shotgun (WGS) entry which is preliminary data.</text>
</comment>
<keyword evidence="2" id="KW-1185">Reference proteome</keyword>
<dbReference type="Proteomes" id="UP000033140">
    <property type="component" value="Unassembled WGS sequence"/>
</dbReference>
<organism evidence="1 2">
    <name type="scientific">Saitoella complicata (strain BCRC 22490 / CBS 7301 / JCM 7358 / NBRC 10748 / NRRL Y-17804)</name>
    <dbReference type="NCBI Taxonomy" id="698492"/>
    <lineage>
        <taxon>Eukaryota</taxon>
        <taxon>Fungi</taxon>
        <taxon>Dikarya</taxon>
        <taxon>Ascomycota</taxon>
        <taxon>Taphrinomycotina</taxon>
        <taxon>Taphrinomycotina incertae sedis</taxon>
        <taxon>Saitoella</taxon>
    </lineage>
</organism>
<name>A0A0E9NKM9_SAICN</name>
<reference evidence="1 2" key="2">
    <citation type="journal article" date="2014" name="J. Gen. Appl. Microbiol.">
        <title>The early diverging ascomycetous budding yeast Saitoella complicata has three histone deacetylases belonging to the Clr6, Hos2, and Rpd3 lineages.</title>
        <authorList>
            <person name="Nishida H."/>
            <person name="Matsumoto T."/>
            <person name="Kondo S."/>
            <person name="Hamamoto M."/>
            <person name="Yoshikawa H."/>
        </authorList>
    </citation>
    <scope>NUCLEOTIDE SEQUENCE [LARGE SCALE GENOMIC DNA]</scope>
    <source>
        <strain evidence="1 2">NRRL Y-17804</strain>
    </source>
</reference>
<accession>A0A0E9NKM9</accession>